<keyword evidence="4 7" id="KW-1133">Transmembrane helix</keyword>
<keyword evidence="2" id="KW-1003">Cell membrane</keyword>
<protein>
    <submittedName>
        <fullName evidence="9">PLDc_N domain-containing protein</fullName>
    </submittedName>
</protein>
<evidence type="ECO:0000256" key="3">
    <source>
        <dbReference type="ARBA" id="ARBA00022692"/>
    </source>
</evidence>
<sequence>MIRVAVFLVLVHLALIIAALADCLGGERSPRKLGRGWWVVIILLVPIVGAVLWFTVGRARAEGGQAGPGRPTGGTGGPRPPKGPRGPRGPKAPDDDPDFLRDLDRRLRDDEKKGKDE</sequence>
<organism evidence="9 10">
    <name type="scientific">Glycomyces buryatensis</name>
    <dbReference type="NCBI Taxonomy" id="2570927"/>
    <lineage>
        <taxon>Bacteria</taxon>
        <taxon>Bacillati</taxon>
        <taxon>Actinomycetota</taxon>
        <taxon>Actinomycetes</taxon>
        <taxon>Glycomycetales</taxon>
        <taxon>Glycomycetaceae</taxon>
        <taxon>Glycomyces</taxon>
    </lineage>
</organism>
<evidence type="ECO:0000256" key="7">
    <source>
        <dbReference type="SAM" id="Phobius"/>
    </source>
</evidence>
<feature type="compositionally biased region" description="Gly residues" evidence="6">
    <location>
        <begin position="64"/>
        <end position="77"/>
    </location>
</feature>
<feature type="region of interest" description="Disordered" evidence="6">
    <location>
        <begin position="62"/>
        <end position="117"/>
    </location>
</feature>
<dbReference type="Proteomes" id="UP000308760">
    <property type="component" value="Unassembled WGS sequence"/>
</dbReference>
<gene>
    <name evidence="9" type="ORF">FAB82_19865</name>
</gene>
<name>A0A4S8Q399_9ACTN</name>
<dbReference type="AlphaFoldDB" id="A0A4S8Q399"/>
<dbReference type="EMBL" id="STGY01000067">
    <property type="protein sequence ID" value="THV38687.1"/>
    <property type="molecule type" value="Genomic_DNA"/>
</dbReference>
<evidence type="ECO:0000313" key="10">
    <source>
        <dbReference type="Proteomes" id="UP000308760"/>
    </source>
</evidence>
<feature type="domain" description="Cardiolipin synthase N-terminal" evidence="8">
    <location>
        <begin position="14"/>
        <end position="58"/>
    </location>
</feature>
<keyword evidence="5 7" id="KW-0472">Membrane</keyword>
<proteinExistence type="predicted"/>
<evidence type="ECO:0000256" key="4">
    <source>
        <dbReference type="ARBA" id="ARBA00022989"/>
    </source>
</evidence>
<dbReference type="InterPro" id="IPR027379">
    <property type="entry name" value="CLS_N"/>
</dbReference>
<evidence type="ECO:0000256" key="2">
    <source>
        <dbReference type="ARBA" id="ARBA00022475"/>
    </source>
</evidence>
<evidence type="ECO:0000256" key="5">
    <source>
        <dbReference type="ARBA" id="ARBA00023136"/>
    </source>
</evidence>
<reference evidence="10" key="1">
    <citation type="submission" date="2019-04" db="EMBL/GenBank/DDBJ databases">
        <title>Nocardioides xinjiangensis sp. nov.</title>
        <authorList>
            <person name="Liu S."/>
        </authorList>
    </citation>
    <scope>NUCLEOTIDE SEQUENCE [LARGE SCALE GENOMIC DNA]</scope>
    <source>
        <strain evidence="10">18</strain>
    </source>
</reference>
<keyword evidence="3 7" id="KW-0812">Transmembrane</keyword>
<evidence type="ECO:0000259" key="8">
    <source>
        <dbReference type="Pfam" id="PF13396"/>
    </source>
</evidence>
<comment type="subcellular location">
    <subcellularLocation>
        <location evidence="1">Cell membrane</location>
        <topology evidence="1">Multi-pass membrane protein</topology>
    </subcellularLocation>
</comment>
<reference evidence="9 10" key="2">
    <citation type="submission" date="2019-05" db="EMBL/GenBank/DDBJ databases">
        <title>Glycomyces buryatensis sp. nov.</title>
        <authorList>
            <person name="Nikitina E."/>
        </authorList>
    </citation>
    <scope>NUCLEOTIDE SEQUENCE [LARGE SCALE GENOMIC DNA]</scope>
    <source>
        <strain evidence="9 10">18</strain>
    </source>
</reference>
<evidence type="ECO:0000256" key="1">
    <source>
        <dbReference type="ARBA" id="ARBA00004651"/>
    </source>
</evidence>
<evidence type="ECO:0000313" key="9">
    <source>
        <dbReference type="EMBL" id="THV38687.1"/>
    </source>
</evidence>
<comment type="caution">
    <text evidence="9">The sequence shown here is derived from an EMBL/GenBank/DDBJ whole genome shotgun (WGS) entry which is preliminary data.</text>
</comment>
<dbReference type="RefSeq" id="WP_136536272.1">
    <property type="nucleotide sequence ID" value="NZ_STGY01000067.1"/>
</dbReference>
<dbReference type="GO" id="GO:0005886">
    <property type="term" value="C:plasma membrane"/>
    <property type="evidence" value="ECO:0007669"/>
    <property type="project" value="UniProtKB-SubCell"/>
</dbReference>
<dbReference type="Pfam" id="PF13396">
    <property type="entry name" value="PLDc_N"/>
    <property type="match status" value="1"/>
</dbReference>
<evidence type="ECO:0000256" key="6">
    <source>
        <dbReference type="SAM" id="MobiDB-lite"/>
    </source>
</evidence>
<feature type="transmembrane region" description="Helical" evidence="7">
    <location>
        <begin position="37"/>
        <end position="56"/>
    </location>
</feature>
<feature type="compositionally biased region" description="Basic and acidic residues" evidence="6">
    <location>
        <begin position="91"/>
        <end position="117"/>
    </location>
</feature>
<keyword evidence="10" id="KW-1185">Reference proteome</keyword>
<accession>A0A4S8Q399</accession>